<dbReference type="AlphaFoldDB" id="A0A238HDK4"/>
<dbReference type="PANTHER" id="PTHR33293:SF2">
    <property type="entry name" value="TRANSPOSASE"/>
    <property type="match status" value="1"/>
</dbReference>
<protein>
    <submittedName>
        <fullName evidence="1">IS1 transposase</fullName>
    </submittedName>
</protein>
<dbReference type="Pfam" id="PF03400">
    <property type="entry name" value="DDE_Tnp_IS1"/>
    <property type="match status" value="1"/>
</dbReference>
<gene>
    <name evidence="1" type="ORF">KEBURONENSIS_00140</name>
</gene>
<dbReference type="EMBL" id="FXUV02000001">
    <property type="protein sequence ID" value="SNB51817.1"/>
    <property type="molecule type" value="Genomic_DNA"/>
</dbReference>
<dbReference type="PANTHER" id="PTHR33293">
    <property type="entry name" value="INSERTION ELEMENT IS1 1 PROTEIN INSB-RELATED"/>
    <property type="match status" value="1"/>
</dbReference>
<evidence type="ECO:0000313" key="2">
    <source>
        <dbReference type="EMBL" id="SNB51817.1"/>
    </source>
</evidence>
<dbReference type="NCBIfam" id="NF033558">
    <property type="entry name" value="transpos_IS1"/>
    <property type="match status" value="1"/>
</dbReference>
<dbReference type="GO" id="GO:0006313">
    <property type="term" value="P:DNA transposition"/>
    <property type="evidence" value="ECO:0007669"/>
    <property type="project" value="InterPro"/>
</dbReference>
<reference evidence="2 3" key="2">
    <citation type="submission" date="2017-06" db="EMBL/GenBank/DDBJ databases">
        <authorList>
            <person name="Kim H.J."/>
            <person name="Triplett B.A."/>
        </authorList>
    </citation>
    <scope>NUCLEOTIDE SEQUENCE [LARGE SCALE GENOMIC DNA]</scope>
    <source>
        <strain evidence="2">Kingella_eburonensis</strain>
    </source>
</reference>
<proteinExistence type="predicted"/>
<accession>A0A238HDK4</accession>
<dbReference type="EMBL" id="FXUV01000001">
    <property type="protein sequence ID" value="SMQ11783.1"/>
    <property type="molecule type" value="Genomic_DNA"/>
</dbReference>
<organism evidence="1">
    <name type="scientific">Kingella negevensis</name>
    <dbReference type="NCBI Taxonomy" id="1522312"/>
    <lineage>
        <taxon>Bacteria</taxon>
        <taxon>Pseudomonadati</taxon>
        <taxon>Pseudomonadota</taxon>
        <taxon>Betaproteobacteria</taxon>
        <taxon>Neisseriales</taxon>
        <taxon>Neisseriaceae</taxon>
        <taxon>Kingella</taxon>
    </lineage>
</organism>
<dbReference type="GO" id="GO:0004803">
    <property type="term" value="F:transposase activity"/>
    <property type="evidence" value="ECO:0007669"/>
    <property type="project" value="InterPro"/>
</dbReference>
<evidence type="ECO:0000313" key="3">
    <source>
        <dbReference type="Proteomes" id="UP000215450"/>
    </source>
</evidence>
<sequence>MTVRGCGIRDIVAITGYSKDKVQAALKRHEFEPFPKQKHYSTLEIDEFWTFVGNKSNKVWLVYAYHRESGEIVAYVLGKRDLATARALKRRLKELRVTYDRIATDDWAAFLNVFSNEEWHLVGKQHTVGIEGNNCRLRHKVRRAFRKTCCFSKSMFYHKKVFDLALFDIHFGIV</sequence>
<dbReference type="InterPro" id="IPR051354">
    <property type="entry name" value="Transposase_27_IS1"/>
</dbReference>
<dbReference type="GO" id="GO:0003677">
    <property type="term" value="F:DNA binding"/>
    <property type="evidence" value="ECO:0007669"/>
    <property type="project" value="InterPro"/>
</dbReference>
<dbReference type="InterPro" id="IPR005063">
    <property type="entry name" value="Transposase_27"/>
</dbReference>
<evidence type="ECO:0000313" key="1">
    <source>
        <dbReference type="EMBL" id="SMQ11783.1"/>
    </source>
</evidence>
<reference evidence="1" key="1">
    <citation type="submission" date="2017-05" db="EMBL/GenBank/DDBJ databases">
        <authorList>
            <person name="Song R."/>
            <person name="Chenine A.L."/>
            <person name="Ruprecht R.M."/>
        </authorList>
    </citation>
    <scope>NUCLEOTIDE SEQUENCE</scope>
    <source>
        <strain evidence="1">Kingella_eburonensis</strain>
    </source>
</reference>
<dbReference type="Proteomes" id="UP000215450">
    <property type="component" value="Unassembled WGS sequence"/>
</dbReference>
<keyword evidence="3" id="KW-1185">Reference proteome</keyword>
<name>A0A238HDK4_9NEIS</name>